<evidence type="ECO:0000313" key="3">
    <source>
        <dbReference type="Proteomes" id="UP000189857"/>
    </source>
</evidence>
<dbReference type="OrthoDB" id="9806505at2"/>
<reference evidence="2 3" key="1">
    <citation type="submission" date="2017-02" db="EMBL/GenBank/DDBJ databases">
        <authorList>
            <person name="Peterson S.W."/>
        </authorList>
    </citation>
    <scope>NUCLEOTIDE SEQUENCE [LARGE SCALE GENOMIC DNA]</scope>
    <source>
        <strain evidence="2 3">ATCC 17233</strain>
    </source>
</reference>
<dbReference type="InterPro" id="IPR029039">
    <property type="entry name" value="Flavoprotein-like_sf"/>
</dbReference>
<name>A0A1T4QU71_9FIRM</name>
<dbReference type="Proteomes" id="UP000189857">
    <property type="component" value="Unassembled WGS sequence"/>
</dbReference>
<dbReference type="InterPro" id="IPR008254">
    <property type="entry name" value="Flavodoxin/NO_synth"/>
</dbReference>
<dbReference type="EMBL" id="FUXA01000027">
    <property type="protein sequence ID" value="SKA07186.1"/>
    <property type="molecule type" value="Genomic_DNA"/>
</dbReference>
<organism evidence="2 3">
    <name type="scientific">Eubacterium ruminantium</name>
    <dbReference type="NCBI Taxonomy" id="42322"/>
    <lineage>
        <taxon>Bacteria</taxon>
        <taxon>Bacillati</taxon>
        <taxon>Bacillota</taxon>
        <taxon>Clostridia</taxon>
        <taxon>Eubacteriales</taxon>
        <taxon>Eubacteriaceae</taxon>
        <taxon>Eubacterium</taxon>
    </lineage>
</organism>
<dbReference type="GO" id="GO:0010181">
    <property type="term" value="F:FMN binding"/>
    <property type="evidence" value="ECO:0007669"/>
    <property type="project" value="InterPro"/>
</dbReference>
<dbReference type="PANTHER" id="PTHR39201">
    <property type="entry name" value="EXPORTED PROTEIN-RELATED"/>
    <property type="match status" value="1"/>
</dbReference>
<dbReference type="Pfam" id="PF12682">
    <property type="entry name" value="Flavodoxin_4"/>
    <property type="match status" value="1"/>
</dbReference>
<feature type="domain" description="Flavodoxin-like" evidence="1">
    <location>
        <begin position="3"/>
        <end position="157"/>
    </location>
</feature>
<evidence type="ECO:0000313" key="2">
    <source>
        <dbReference type="EMBL" id="SKA07186.1"/>
    </source>
</evidence>
<dbReference type="Gene3D" id="3.40.50.360">
    <property type="match status" value="1"/>
</dbReference>
<gene>
    <name evidence="2" type="ORF">SAMN02745110_02520</name>
</gene>
<proteinExistence type="predicted"/>
<sequence>MSKTLVAYFSATGITGAAATKLAKSVDADIYEIIPEVPYTSADLDWKDKESRSSVEMRDKKNSRPAIGSVPVKDIQQYDNIFVCYPIWWYTCPTIINTFLESYDLSGKTITLFATSGSTDLGSSVEDLTNSASGATVREGAMLNGVSSEEEFKSIAEKFI</sequence>
<evidence type="ECO:0000259" key="1">
    <source>
        <dbReference type="Pfam" id="PF12682"/>
    </source>
</evidence>
<accession>A0A1T4QU71</accession>
<dbReference type="RefSeq" id="WP_078788290.1">
    <property type="nucleotide sequence ID" value="NZ_FMTO01000027.1"/>
</dbReference>
<dbReference type="SUPFAM" id="SSF52218">
    <property type="entry name" value="Flavoproteins"/>
    <property type="match status" value="1"/>
</dbReference>
<dbReference type="AlphaFoldDB" id="A0A1T4QU71"/>
<keyword evidence="3" id="KW-1185">Reference proteome</keyword>
<protein>
    <submittedName>
        <fullName evidence="2">Flavodoxin</fullName>
    </submittedName>
</protein>
<dbReference type="NCBIfam" id="NF005501">
    <property type="entry name" value="PRK07116.1"/>
    <property type="match status" value="1"/>
</dbReference>
<dbReference type="GO" id="GO:0016651">
    <property type="term" value="F:oxidoreductase activity, acting on NAD(P)H"/>
    <property type="evidence" value="ECO:0007669"/>
    <property type="project" value="UniProtKB-ARBA"/>
</dbReference>
<dbReference type="PANTHER" id="PTHR39201:SF1">
    <property type="entry name" value="FLAVODOXIN-LIKE DOMAIN-CONTAINING PROTEIN"/>
    <property type="match status" value="1"/>
</dbReference>